<dbReference type="EMBL" id="BGPR01043164">
    <property type="protein sequence ID" value="GBO19719.1"/>
    <property type="molecule type" value="Genomic_DNA"/>
</dbReference>
<accession>A0A4Y2V393</accession>
<evidence type="ECO:0000313" key="2">
    <source>
        <dbReference type="Proteomes" id="UP000499080"/>
    </source>
</evidence>
<name>A0A4Y2V393_ARAVE</name>
<dbReference type="Proteomes" id="UP000499080">
    <property type="component" value="Unassembled WGS sequence"/>
</dbReference>
<keyword evidence="2" id="KW-1185">Reference proteome</keyword>
<protein>
    <submittedName>
        <fullName evidence="1">Uncharacterized protein</fullName>
    </submittedName>
</protein>
<comment type="caution">
    <text evidence="1">The sequence shown here is derived from an EMBL/GenBank/DDBJ whole genome shotgun (WGS) entry which is preliminary data.</text>
</comment>
<reference evidence="1 2" key="1">
    <citation type="journal article" date="2019" name="Sci. Rep.">
        <title>Orb-weaving spider Araneus ventricosus genome elucidates the spidroin gene catalogue.</title>
        <authorList>
            <person name="Kono N."/>
            <person name="Nakamura H."/>
            <person name="Ohtoshi R."/>
            <person name="Moran D.A.P."/>
            <person name="Shinohara A."/>
            <person name="Yoshida Y."/>
            <person name="Fujiwara M."/>
            <person name="Mori M."/>
            <person name="Tomita M."/>
            <person name="Arakawa K."/>
        </authorList>
    </citation>
    <scope>NUCLEOTIDE SEQUENCE [LARGE SCALE GENOMIC DNA]</scope>
</reference>
<proteinExistence type="predicted"/>
<evidence type="ECO:0000313" key="1">
    <source>
        <dbReference type="EMBL" id="GBO19719.1"/>
    </source>
</evidence>
<sequence>MESITLCHIIQVVSSSSLIRLKETCIVTVCLALLPLDGCKTFDFPWGAGAVWPGLRVRKG</sequence>
<gene>
    <name evidence="1" type="ORF">AVEN_101320_1</name>
</gene>
<organism evidence="1 2">
    <name type="scientific">Araneus ventricosus</name>
    <name type="common">Orbweaver spider</name>
    <name type="synonym">Epeira ventricosa</name>
    <dbReference type="NCBI Taxonomy" id="182803"/>
    <lineage>
        <taxon>Eukaryota</taxon>
        <taxon>Metazoa</taxon>
        <taxon>Ecdysozoa</taxon>
        <taxon>Arthropoda</taxon>
        <taxon>Chelicerata</taxon>
        <taxon>Arachnida</taxon>
        <taxon>Araneae</taxon>
        <taxon>Araneomorphae</taxon>
        <taxon>Entelegynae</taxon>
        <taxon>Araneoidea</taxon>
        <taxon>Araneidae</taxon>
        <taxon>Araneus</taxon>
    </lineage>
</organism>
<feature type="non-terminal residue" evidence="1">
    <location>
        <position position="60"/>
    </location>
</feature>
<dbReference type="AlphaFoldDB" id="A0A4Y2V393"/>